<dbReference type="AlphaFoldDB" id="A0A401S271"/>
<evidence type="ECO:0000313" key="3">
    <source>
        <dbReference type="EMBL" id="GCC24478.1"/>
    </source>
</evidence>
<dbReference type="InterPro" id="IPR019510">
    <property type="entry name" value="AKAP7-like_phosphoesterase"/>
</dbReference>
<dbReference type="GO" id="GO:0005829">
    <property type="term" value="C:cytosol"/>
    <property type="evidence" value="ECO:0007669"/>
    <property type="project" value="TreeGrafter"/>
</dbReference>
<reference evidence="3 4" key="1">
    <citation type="journal article" date="2018" name="Nat. Ecol. Evol.">
        <title>Shark genomes provide insights into elasmobranch evolution and the origin of vertebrates.</title>
        <authorList>
            <person name="Hara Y"/>
            <person name="Yamaguchi K"/>
            <person name="Onimaru K"/>
            <person name="Kadota M"/>
            <person name="Koyanagi M"/>
            <person name="Keeley SD"/>
            <person name="Tatsumi K"/>
            <person name="Tanaka K"/>
            <person name="Motone F"/>
            <person name="Kageyama Y"/>
            <person name="Nozu R"/>
            <person name="Adachi N"/>
            <person name="Nishimura O"/>
            <person name="Nakagawa R"/>
            <person name="Tanegashima C"/>
            <person name="Kiyatake I"/>
            <person name="Matsumoto R"/>
            <person name="Murakumo K"/>
            <person name="Nishida K"/>
            <person name="Terakita A"/>
            <person name="Kuratani S"/>
            <person name="Sato K"/>
            <person name="Hyodo S Kuraku.S."/>
        </authorList>
    </citation>
    <scope>NUCLEOTIDE SEQUENCE [LARGE SCALE GENOMIC DNA]</scope>
</reference>
<accession>A0A401S271</accession>
<evidence type="ECO:0000313" key="4">
    <source>
        <dbReference type="Proteomes" id="UP000287033"/>
    </source>
</evidence>
<dbReference type="STRING" id="137246.A0A401S271"/>
<sequence>MSEFSQIWSTTAEELAELPFYDADIKELFVHNRVNVRRRYKTRRSKQKNKVTCEMGEKNSTVGERRRKPPNYFVSIPMTNQQILDKIEEIQELLVTKEPKLLPAMIPVGRMHLTIVVAHLNTPAEVEK</sequence>
<protein>
    <recommendedName>
        <fullName evidence="2">A-kinase anchor protein 7-like phosphoesterase domain-containing protein</fullName>
    </recommendedName>
</protein>
<dbReference type="InterPro" id="IPR052641">
    <property type="entry name" value="AKAP7_isoform_gamma"/>
</dbReference>
<dbReference type="Gene3D" id="3.90.1140.10">
    <property type="entry name" value="Cyclic phosphodiesterase"/>
    <property type="match status" value="1"/>
</dbReference>
<dbReference type="GO" id="GO:0034237">
    <property type="term" value="F:protein kinase A regulatory subunit binding"/>
    <property type="evidence" value="ECO:0007669"/>
    <property type="project" value="TreeGrafter"/>
</dbReference>
<dbReference type="GO" id="GO:0010738">
    <property type="term" value="P:regulation of protein kinase A signaling"/>
    <property type="evidence" value="ECO:0007669"/>
    <property type="project" value="TreeGrafter"/>
</dbReference>
<organism evidence="3 4">
    <name type="scientific">Chiloscyllium punctatum</name>
    <name type="common">Brownbanded bambooshark</name>
    <name type="synonym">Hemiscyllium punctatum</name>
    <dbReference type="NCBI Taxonomy" id="137246"/>
    <lineage>
        <taxon>Eukaryota</taxon>
        <taxon>Metazoa</taxon>
        <taxon>Chordata</taxon>
        <taxon>Craniata</taxon>
        <taxon>Vertebrata</taxon>
        <taxon>Chondrichthyes</taxon>
        <taxon>Elasmobranchii</taxon>
        <taxon>Galeomorphii</taxon>
        <taxon>Galeoidea</taxon>
        <taxon>Orectolobiformes</taxon>
        <taxon>Hemiscylliidae</taxon>
        <taxon>Chiloscyllium</taxon>
    </lineage>
</organism>
<dbReference type="EMBL" id="BEZZ01000058">
    <property type="protein sequence ID" value="GCC24478.1"/>
    <property type="molecule type" value="Genomic_DNA"/>
</dbReference>
<proteinExistence type="predicted"/>
<keyword evidence="4" id="KW-1185">Reference proteome</keyword>
<dbReference type="Pfam" id="PF10469">
    <property type="entry name" value="AKAP7_NLS"/>
    <property type="match status" value="1"/>
</dbReference>
<dbReference type="PANTHER" id="PTHR15934:SF4">
    <property type="entry name" value="A-KINASE ANCHOR PROTEIN 7-LIKE PHOSPHOESTERASE DOMAIN-CONTAINING PROTEIN"/>
    <property type="match status" value="1"/>
</dbReference>
<evidence type="ECO:0000259" key="2">
    <source>
        <dbReference type="Pfam" id="PF10469"/>
    </source>
</evidence>
<comment type="caution">
    <text evidence="3">The sequence shown here is derived from an EMBL/GenBank/DDBJ whole genome shotgun (WGS) entry which is preliminary data.</text>
</comment>
<feature type="region of interest" description="Disordered" evidence="1">
    <location>
        <begin position="40"/>
        <end position="71"/>
    </location>
</feature>
<dbReference type="Proteomes" id="UP000287033">
    <property type="component" value="Unassembled WGS sequence"/>
</dbReference>
<dbReference type="OrthoDB" id="277832at2759"/>
<gene>
    <name evidence="3" type="ORF">chiPu_0002879</name>
</gene>
<feature type="compositionally biased region" description="Basic residues" evidence="1">
    <location>
        <begin position="40"/>
        <end position="49"/>
    </location>
</feature>
<feature type="domain" description="A-kinase anchor protein 7-like phosphoesterase" evidence="2">
    <location>
        <begin position="70"/>
        <end position="128"/>
    </location>
</feature>
<name>A0A401S271_CHIPU</name>
<dbReference type="PANTHER" id="PTHR15934">
    <property type="entry name" value="RNA 2',3'-CYCLIC PHOSPHODIESTERASE"/>
    <property type="match status" value="1"/>
</dbReference>
<evidence type="ECO:0000256" key="1">
    <source>
        <dbReference type="SAM" id="MobiDB-lite"/>
    </source>
</evidence>